<keyword evidence="2" id="KW-1133">Transmembrane helix</keyword>
<dbReference type="Proteomes" id="UP001611494">
    <property type="component" value="Unassembled WGS sequence"/>
</dbReference>
<feature type="transmembrane region" description="Helical" evidence="2">
    <location>
        <begin position="20"/>
        <end position="40"/>
    </location>
</feature>
<protein>
    <submittedName>
        <fullName evidence="3">Uncharacterized protein</fullName>
    </submittedName>
</protein>
<feature type="region of interest" description="Disordered" evidence="1">
    <location>
        <begin position="44"/>
        <end position="72"/>
    </location>
</feature>
<name>A0ABW7VZI1_9NOCA</name>
<organism evidence="3 4">
    <name type="scientific">Nocardia testacea</name>
    <dbReference type="NCBI Taxonomy" id="248551"/>
    <lineage>
        <taxon>Bacteria</taxon>
        <taxon>Bacillati</taxon>
        <taxon>Actinomycetota</taxon>
        <taxon>Actinomycetes</taxon>
        <taxon>Mycobacteriales</taxon>
        <taxon>Nocardiaceae</taxon>
        <taxon>Nocardia</taxon>
    </lineage>
</organism>
<proteinExistence type="predicted"/>
<evidence type="ECO:0000256" key="1">
    <source>
        <dbReference type="SAM" id="MobiDB-lite"/>
    </source>
</evidence>
<evidence type="ECO:0000313" key="4">
    <source>
        <dbReference type="Proteomes" id="UP001611494"/>
    </source>
</evidence>
<accession>A0ABW7VZI1</accession>
<dbReference type="EMBL" id="JBIRYL010000005">
    <property type="protein sequence ID" value="MFI2231968.1"/>
    <property type="molecule type" value="Genomic_DNA"/>
</dbReference>
<dbReference type="RefSeq" id="WP_397063439.1">
    <property type="nucleotide sequence ID" value="NZ_JBIRYL010000005.1"/>
</dbReference>
<reference evidence="3 4" key="1">
    <citation type="submission" date="2024-10" db="EMBL/GenBank/DDBJ databases">
        <title>The Natural Products Discovery Center: Release of the First 8490 Sequenced Strains for Exploring Actinobacteria Biosynthetic Diversity.</title>
        <authorList>
            <person name="Kalkreuter E."/>
            <person name="Kautsar S.A."/>
            <person name="Yang D."/>
            <person name="Bader C.D."/>
            <person name="Teijaro C.N."/>
            <person name="Fluegel L."/>
            <person name="Davis C.M."/>
            <person name="Simpson J.R."/>
            <person name="Lauterbach L."/>
            <person name="Steele A.D."/>
            <person name="Gui C."/>
            <person name="Meng S."/>
            <person name="Li G."/>
            <person name="Viehrig K."/>
            <person name="Ye F."/>
            <person name="Su P."/>
            <person name="Kiefer A.F."/>
            <person name="Nichols A."/>
            <person name="Cepeda A.J."/>
            <person name="Yan W."/>
            <person name="Fan B."/>
            <person name="Jiang Y."/>
            <person name="Adhikari A."/>
            <person name="Zheng C.-J."/>
            <person name="Schuster L."/>
            <person name="Cowan T.M."/>
            <person name="Smanski M.J."/>
            <person name="Chevrette M.G."/>
            <person name="De Carvalho L.P.S."/>
            <person name="Shen B."/>
        </authorList>
    </citation>
    <scope>NUCLEOTIDE SEQUENCE [LARGE SCALE GENOMIC DNA]</scope>
    <source>
        <strain evidence="3 4">NPDC019377</strain>
    </source>
</reference>
<gene>
    <name evidence="3" type="ORF">ACH49Z_19160</name>
</gene>
<keyword evidence="4" id="KW-1185">Reference proteome</keyword>
<keyword evidence="2" id="KW-0472">Membrane</keyword>
<evidence type="ECO:0000313" key="3">
    <source>
        <dbReference type="EMBL" id="MFI2231968.1"/>
    </source>
</evidence>
<comment type="caution">
    <text evidence="3">The sequence shown here is derived from an EMBL/GenBank/DDBJ whole genome shotgun (WGS) entry which is preliminary data.</text>
</comment>
<keyword evidence="2" id="KW-0812">Transmembrane</keyword>
<sequence length="72" mass="7149">MGVTGMSGVLSVTGMSGVTGVLGMTGMSGMSGVLAMVLGVSPSGHCSRPSDRAVLDISEDSTPRGYVQVSDQ</sequence>
<evidence type="ECO:0000256" key="2">
    <source>
        <dbReference type="SAM" id="Phobius"/>
    </source>
</evidence>